<dbReference type="GO" id="GO:0016747">
    <property type="term" value="F:acyltransferase activity, transferring groups other than amino-acyl groups"/>
    <property type="evidence" value="ECO:0007669"/>
    <property type="project" value="InterPro"/>
</dbReference>
<accession>A0A8T6R3T0</accession>
<dbReference type="PROSITE" id="PS51186">
    <property type="entry name" value="GNAT"/>
    <property type="match status" value="1"/>
</dbReference>
<protein>
    <submittedName>
        <fullName evidence="3">GNAT family N-acetyltransferase</fullName>
    </submittedName>
</protein>
<evidence type="ECO:0000313" key="4">
    <source>
        <dbReference type="Proteomes" id="UP000287866"/>
    </source>
</evidence>
<name>A0A8T6R3T0_9MICO</name>
<evidence type="ECO:0000313" key="3">
    <source>
        <dbReference type="EMBL" id="NHA68334.1"/>
    </source>
</evidence>
<gene>
    <name evidence="3" type="ORF">EPD83_009760</name>
</gene>
<feature type="region of interest" description="Disordered" evidence="1">
    <location>
        <begin position="1"/>
        <end position="23"/>
    </location>
</feature>
<dbReference type="InterPro" id="IPR016181">
    <property type="entry name" value="Acyl_CoA_acyltransferase"/>
</dbReference>
<feature type="domain" description="N-acetyltransferase" evidence="2">
    <location>
        <begin position="13"/>
        <end position="167"/>
    </location>
</feature>
<dbReference type="SUPFAM" id="SSF55729">
    <property type="entry name" value="Acyl-CoA N-acyltransferases (Nat)"/>
    <property type="match status" value="1"/>
</dbReference>
<dbReference type="CDD" id="cd04301">
    <property type="entry name" value="NAT_SF"/>
    <property type="match status" value="1"/>
</dbReference>
<dbReference type="Proteomes" id="UP000287866">
    <property type="component" value="Unassembled WGS sequence"/>
</dbReference>
<dbReference type="InterPro" id="IPR000182">
    <property type="entry name" value="GNAT_dom"/>
</dbReference>
<dbReference type="Gene3D" id="3.40.630.30">
    <property type="match status" value="1"/>
</dbReference>
<organism evidence="3 4">
    <name type="scientific">Phycicoccus flavus</name>
    <dbReference type="NCBI Taxonomy" id="2502783"/>
    <lineage>
        <taxon>Bacteria</taxon>
        <taxon>Bacillati</taxon>
        <taxon>Actinomycetota</taxon>
        <taxon>Actinomycetes</taxon>
        <taxon>Micrococcales</taxon>
        <taxon>Intrasporangiaceae</taxon>
        <taxon>Phycicoccus</taxon>
    </lineage>
</organism>
<dbReference type="Pfam" id="PF13508">
    <property type="entry name" value="Acetyltransf_7"/>
    <property type="match status" value="1"/>
</dbReference>
<sequence>MRRPDPSARPAPAEIRPATPEDADRLTTVERAASLAALGHVFPPDEYPYPTDDVRARWVRTLADAAVTVLVLDDELRPGALVAFVAVDDTGCVRHLGVRPRSWGHGHARRMLEAANTRTDRPRLWVLEGNTRARGLYEHLGWRATGRSRAAEWPPYPTEVELTRTAGRDVRGPAG</sequence>
<evidence type="ECO:0000256" key="1">
    <source>
        <dbReference type="SAM" id="MobiDB-lite"/>
    </source>
</evidence>
<evidence type="ECO:0000259" key="2">
    <source>
        <dbReference type="PROSITE" id="PS51186"/>
    </source>
</evidence>
<keyword evidence="4" id="KW-1185">Reference proteome</keyword>
<reference evidence="3" key="1">
    <citation type="submission" date="2020-03" db="EMBL/GenBank/DDBJ databases">
        <title>Phycicoccus flavus sp. nov., a novel endophytic actinobacterium isolated from branch of Kandelia candel.</title>
        <authorList>
            <person name="Tuo L."/>
        </authorList>
    </citation>
    <scope>NUCLEOTIDE SEQUENCE</scope>
    <source>
        <strain evidence="3">CMS6Z-2</strain>
    </source>
</reference>
<dbReference type="AlphaFoldDB" id="A0A8T6R3T0"/>
<dbReference type="RefSeq" id="WP_165566527.1">
    <property type="nucleotide sequence ID" value="NZ_SAYU02000027.1"/>
</dbReference>
<dbReference type="EMBL" id="SAYU02000027">
    <property type="protein sequence ID" value="NHA68334.1"/>
    <property type="molecule type" value="Genomic_DNA"/>
</dbReference>
<proteinExistence type="predicted"/>
<comment type="caution">
    <text evidence="3">The sequence shown here is derived from an EMBL/GenBank/DDBJ whole genome shotgun (WGS) entry which is preliminary data.</text>
</comment>